<evidence type="ECO:0000256" key="1">
    <source>
        <dbReference type="ARBA" id="ARBA00023015"/>
    </source>
</evidence>
<dbReference type="PRINTS" id="PR00778">
    <property type="entry name" value="HTHARSR"/>
</dbReference>
<dbReference type="PANTHER" id="PTHR33154">
    <property type="entry name" value="TRANSCRIPTIONAL REGULATOR, ARSR FAMILY"/>
    <property type="match status" value="1"/>
</dbReference>
<gene>
    <name evidence="5" type="ordered locus">Selin_1277</name>
</gene>
<organism evidence="5 6">
    <name type="scientific">Desulfurispirillum indicum (strain ATCC BAA-1389 / DSM 22839 / S5)</name>
    <dbReference type="NCBI Taxonomy" id="653733"/>
    <lineage>
        <taxon>Bacteria</taxon>
        <taxon>Pseudomonadati</taxon>
        <taxon>Chrysiogenota</taxon>
        <taxon>Chrysiogenia</taxon>
        <taxon>Chrysiogenales</taxon>
        <taxon>Chrysiogenaceae</taxon>
        <taxon>Desulfurispirillum</taxon>
    </lineage>
</organism>
<dbReference type="CDD" id="cd00090">
    <property type="entry name" value="HTH_ARSR"/>
    <property type="match status" value="1"/>
</dbReference>
<dbReference type="GO" id="GO:0003700">
    <property type="term" value="F:DNA-binding transcription factor activity"/>
    <property type="evidence" value="ECO:0007669"/>
    <property type="project" value="InterPro"/>
</dbReference>
<evidence type="ECO:0000313" key="5">
    <source>
        <dbReference type="EMBL" id="ADU66012.1"/>
    </source>
</evidence>
<keyword evidence="1" id="KW-0805">Transcription regulation</keyword>
<dbReference type="RefSeq" id="WP_013505893.1">
    <property type="nucleotide sequence ID" value="NC_014836.1"/>
</dbReference>
<dbReference type="Pfam" id="PF01022">
    <property type="entry name" value="HTH_5"/>
    <property type="match status" value="1"/>
</dbReference>
<dbReference type="STRING" id="653733.Selin_1277"/>
<dbReference type="AlphaFoldDB" id="E6W536"/>
<evidence type="ECO:0000256" key="3">
    <source>
        <dbReference type="ARBA" id="ARBA00023163"/>
    </source>
</evidence>
<protein>
    <submittedName>
        <fullName evidence="5">Regulatory protein ArsR</fullName>
    </submittedName>
</protein>
<dbReference type="Proteomes" id="UP000002572">
    <property type="component" value="Chromosome"/>
</dbReference>
<dbReference type="InterPro" id="IPR051081">
    <property type="entry name" value="HTH_MetalResp_TranReg"/>
</dbReference>
<dbReference type="OrthoDB" id="9799175at2"/>
<dbReference type="InterPro" id="IPR001845">
    <property type="entry name" value="HTH_ArsR_DNA-bd_dom"/>
</dbReference>
<dbReference type="PROSITE" id="PS50987">
    <property type="entry name" value="HTH_ARSR_2"/>
    <property type="match status" value="1"/>
</dbReference>
<dbReference type="GO" id="GO:0003677">
    <property type="term" value="F:DNA binding"/>
    <property type="evidence" value="ECO:0007669"/>
    <property type="project" value="UniProtKB-KW"/>
</dbReference>
<name>E6W536_DESIS</name>
<dbReference type="KEGG" id="din:Selin_1277"/>
<dbReference type="NCBIfam" id="NF033788">
    <property type="entry name" value="HTH_metalloreg"/>
    <property type="match status" value="1"/>
</dbReference>
<dbReference type="InterPro" id="IPR036390">
    <property type="entry name" value="WH_DNA-bd_sf"/>
</dbReference>
<sequence length="89" mass="9873">MNIRFDDIATKFKCLSDPTRLQILHLLMEGEHCVGDIALKIGTTQANISKHLSLLKNAGLVVSNKQGMKVIYSLQGNKVQQLCQLMCSD</sequence>
<keyword evidence="6" id="KW-1185">Reference proteome</keyword>
<dbReference type="InterPro" id="IPR036388">
    <property type="entry name" value="WH-like_DNA-bd_sf"/>
</dbReference>
<reference evidence="5 6" key="1">
    <citation type="submission" date="2010-12" db="EMBL/GenBank/DDBJ databases">
        <title>Complete sequence of Desulfurispirillum indicum S5.</title>
        <authorList>
            <consortium name="US DOE Joint Genome Institute"/>
            <person name="Lucas S."/>
            <person name="Copeland A."/>
            <person name="Lapidus A."/>
            <person name="Cheng J.-F."/>
            <person name="Goodwin L."/>
            <person name="Pitluck S."/>
            <person name="Chertkov O."/>
            <person name="Held B."/>
            <person name="Detter J.C."/>
            <person name="Han C."/>
            <person name="Tapia R."/>
            <person name="Land M."/>
            <person name="Hauser L."/>
            <person name="Kyrpides N."/>
            <person name="Ivanova N."/>
            <person name="Mikhailova N."/>
            <person name="Haggblom M."/>
            <person name="Rauschenbach I."/>
            <person name="Bini E."/>
            <person name="Woyke T."/>
        </authorList>
    </citation>
    <scope>NUCLEOTIDE SEQUENCE [LARGE SCALE GENOMIC DNA]</scope>
    <source>
        <strain evidence="6">ATCC BAA-1389 / DSM 22839 / S5</strain>
    </source>
</reference>
<dbReference type="eggNOG" id="COG0640">
    <property type="taxonomic scope" value="Bacteria"/>
</dbReference>
<dbReference type="InterPro" id="IPR011991">
    <property type="entry name" value="ArsR-like_HTH"/>
</dbReference>
<proteinExistence type="predicted"/>
<dbReference type="PANTHER" id="PTHR33154:SF33">
    <property type="entry name" value="TRANSCRIPTIONAL REPRESSOR SDPR"/>
    <property type="match status" value="1"/>
</dbReference>
<dbReference type="SMART" id="SM00418">
    <property type="entry name" value="HTH_ARSR"/>
    <property type="match status" value="1"/>
</dbReference>
<keyword evidence="3" id="KW-0804">Transcription</keyword>
<dbReference type="HOGENOM" id="CLU_097806_6_2_0"/>
<dbReference type="InParanoid" id="E6W536"/>
<accession>E6W536</accession>
<evidence type="ECO:0000256" key="2">
    <source>
        <dbReference type="ARBA" id="ARBA00023125"/>
    </source>
</evidence>
<dbReference type="SUPFAM" id="SSF46785">
    <property type="entry name" value="Winged helix' DNA-binding domain"/>
    <property type="match status" value="1"/>
</dbReference>
<dbReference type="EMBL" id="CP002432">
    <property type="protein sequence ID" value="ADU66012.1"/>
    <property type="molecule type" value="Genomic_DNA"/>
</dbReference>
<evidence type="ECO:0000259" key="4">
    <source>
        <dbReference type="PROSITE" id="PS50987"/>
    </source>
</evidence>
<keyword evidence="2" id="KW-0238">DNA-binding</keyword>
<evidence type="ECO:0000313" key="6">
    <source>
        <dbReference type="Proteomes" id="UP000002572"/>
    </source>
</evidence>
<feature type="domain" description="HTH arsR-type" evidence="4">
    <location>
        <begin position="1"/>
        <end position="89"/>
    </location>
</feature>
<dbReference type="Gene3D" id="1.10.10.10">
    <property type="entry name" value="Winged helix-like DNA-binding domain superfamily/Winged helix DNA-binding domain"/>
    <property type="match status" value="1"/>
</dbReference>